<dbReference type="RefSeq" id="WP_125421318.1">
    <property type="nucleotide sequence ID" value="NZ_RWIT01000008.1"/>
</dbReference>
<dbReference type="Pfam" id="PF00106">
    <property type="entry name" value="adh_short"/>
    <property type="match status" value="1"/>
</dbReference>
<dbReference type="AlphaFoldDB" id="A0A428KM12"/>
<comment type="caution">
    <text evidence="5">The sequence shown here is derived from an EMBL/GenBank/DDBJ whole genome shotgun (WGS) entry which is preliminary data.</text>
</comment>
<accession>A0A428KM12</accession>
<dbReference type="Proteomes" id="UP000273500">
    <property type="component" value="Unassembled WGS sequence"/>
</dbReference>
<dbReference type="EMBL" id="RWIT01000008">
    <property type="protein sequence ID" value="RSK47480.1"/>
    <property type="molecule type" value="Genomic_DNA"/>
</dbReference>
<evidence type="ECO:0000256" key="3">
    <source>
        <dbReference type="RuleBase" id="RU000363"/>
    </source>
</evidence>
<gene>
    <name evidence="5" type="ORF">EI291_14570</name>
</gene>
<dbReference type="GO" id="GO:0016491">
    <property type="term" value="F:oxidoreductase activity"/>
    <property type="evidence" value="ECO:0007669"/>
    <property type="project" value="UniProtKB-KW"/>
</dbReference>
<protein>
    <submittedName>
        <fullName evidence="5">SDR family NAD(P)-dependent oxidoreductase</fullName>
    </submittedName>
</protein>
<name>A0A428KM12_9BACT</name>
<evidence type="ECO:0000313" key="5">
    <source>
        <dbReference type="EMBL" id="RSK47480.1"/>
    </source>
</evidence>
<dbReference type="SUPFAM" id="SSF51735">
    <property type="entry name" value="NAD(P)-binding Rossmann-fold domains"/>
    <property type="match status" value="1"/>
</dbReference>
<organism evidence="5 6">
    <name type="scientific">Hymenobacter rigui</name>
    <dbReference type="NCBI Taxonomy" id="334424"/>
    <lineage>
        <taxon>Bacteria</taxon>
        <taxon>Pseudomonadati</taxon>
        <taxon>Bacteroidota</taxon>
        <taxon>Cytophagia</taxon>
        <taxon>Cytophagales</taxon>
        <taxon>Hymenobacteraceae</taxon>
        <taxon>Hymenobacter</taxon>
    </lineage>
</organism>
<evidence type="ECO:0000256" key="1">
    <source>
        <dbReference type="ARBA" id="ARBA00006484"/>
    </source>
</evidence>
<dbReference type="InterPro" id="IPR002347">
    <property type="entry name" value="SDR_fam"/>
</dbReference>
<proteinExistence type="inferred from homology"/>
<dbReference type="PRINTS" id="PR00081">
    <property type="entry name" value="GDHRDH"/>
</dbReference>
<dbReference type="GO" id="GO:0016020">
    <property type="term" value="C:membrane"/>
    <property type="evidence" value="ECO:0007669"/>
    <property type="project" value="TreeGrafter"/>
</dbReference>
<dbReference type="InterPro" id="IPR057326">
    <property type="entry name" value="KR_dom"/>
</dbReference>
<comment type="similarity">
    <text evidence="1 3">Belongs to the short-chain dehydrogenases/reductases (SDR) family.</text>
</comment>
<dbReference type="PANTHER" id="PTHR44196:SF1">
    <property type="entry name" value="DEHYDROGENASE_REDUCTASE SDR FAMILY MEMBER 7B"/>
    <property type="match status" value="1"/>
</dbReference>
<dbReference type="InterPro" id="IPR036291">
    <property type="entry name" value="NAD(P)-bd_dom_sf"/>
</dbReference>
<evidence type="ECO:0000256" key="2">
    <source>
        <dbReference type="ARBA" id="ARBA00023002"/>
    </source>
</evidence>
<reference evidence="5 6" key="1">
    <citation type="submission" date="2018-12" db="EMBL/GenBank/DDBJ databases">
        <authorList>
            <person name="Feng G."/>
            <person name="Zhu H."/>
        </authorList>
    </citation>
    <scope>NUCLEOTIDE SEQUENCE [LARGE SCALE GENOMIC DNA]</scope>
    <source>
        <strain evidence="5 6">KCTC 12533</strain>
    </source>
</reference>
<dbReference type="OrthoDB" id="9810734at2"/>
<dbReference type="SMART" id="SM00822">
    <property type="entry name" value="PKS_KR"/>
    <property type="match status" value="1"/>
</dbReference>
<sequence length="246" mass="25921">MNISHKTVLITGGGTGIGLETARLLSARGNTVILVGRTMHNLQAAAAELPGAVAIRCDVTDPAQVQQLVAQVTADYPTLSVLINNAGRAFSYRHGAGAGAAEKAHEEFATNYFALLRITEGFLPLLKTQPEAAVVNVSSIVAYAPSVAAPSYSDSKAAVHSYTLALRHTLAQETNVKVFEALPSLVNTAFSQEIGGAHGMPAAEVAEALVAGIEHDEWEIPIGQTAGFRAFFLSAPQQAFEMLNQR</sequence>
<keyword evidence="2" id="KW-0560">Oxidoreductase</keyword>
<evidence type="ECO:0000259" key="4">
    <source>
        <dbReference type="SMART" id="SM00822"/>
    </source>
</evidence>
<feature type="domain" description="Ketoreductase" evidence="4">
    <location>
        <begin position="6"/>
        <end position="174"/>
    </location>
</feature>
<dbReference type="Gene3D" id="3.40.50.720">
    <property type="entry name" value="NAD(P)-binding Rossmann-like Domain"/>
    <property type="match status" value="1"/>
</dbReference>
<dbReference type="PRINTS" id="PR00080">
    <property type="entry name" value="SDRFAMILY"/>
</dbReference>
<evidence type="ECO:0000313" key="6">
    <source>
        <dbReference type="Proteomes" id="UP000273500"/>
    </source>
</evidence>
<dbReference type="PANTHER" id="PTHR44196">
    <property type="entry name" value="DEHYDROGENASE/REDUCTASE SDR FAMILY MEMBER 7B"/>
    <property type="match status" value="1"/>
</dbReference>
<keyword evidence="6" id="KW-1185">Reference proteome</keyword>